<keyword evidence="3" id="KW-1185">Reference proteome</keyword>
<reference evidence="2" key="1">
    <citation type="submission" date="2019-02" db="EMBL/GenBank/DDBJ databases">
        <authorList>
            <person name="Pothier F.J."/>
        </authorList>
    </citation>
    <scope>NUCLEOTIDE SEQUENCE</scope>
    <source>
        <strain evidence="2">CI-1B</strain>
    </source>
</reference>
<evidence type="ECO:0000313" key="2">
    <source>
        <dbReference type="EMBL" id="VIO80326.1"/>
    </source>
</evidence>
<dbReference type="PANTHER" id="PTHR38590:SF1">
    <property type="entry name" value="BLL0828 PROTEIN"/>
    <property type="match status" value="1"/>
</dbReference>
<dbReference type="InterPro" id="IPR007569">
    <property type="entry name" value="DUF559"/>
</dbReference>
<dbReference type="CDD" id="cd01038">
    <property type="entry name" value="Endonuclease_DUF559"/>
    <property type="match status" value="1"/>
</dbReference>
<accession>A0A508U1H5</accession>
<dbReference type="SUPFAM" id="SSF52980">
    <property type="entry name" value="Restriction endonuclease-like"/>
    <property type="match status" value="1"/>
</dbReference>
<dbReference type="Gene3D" id="3.40.960.10">
    <property type="entry name" value="VSR Endonuclease"/>
    <property type="match status" value="1"/>
</dbReference>
<sequence length="114" mass="13155">MRGRKEAPIRLARGLRVNQTDEETVLWNRIRNRQIDGHKFARQIPIGRYSCDFVCREKKLVIEVDGGQHADSVADVVRDRYMADEGYRVLRFWNNDVLGNIEGVLLTIQSELAG</sequence>
<comment type="caution">
    <text evidence="2">The sequence shown here is derived from an EMBL/GenBank/DDBJ whole genome shotgun (WGS) entry which is preliminary data.</text>
</comment>
<organism evidence="2 3">
    <name type="scientific">Bradyrhizobium ivorense</name>
    <dbReference type="NCBI Taxonomy" id="2511166"/>
    <lineage>
        <taxon>Bacteria</taxon>
        <taxon>Pseudomonadati</taxon>
        <taxon>Pseudomonadota</taxon>
        <taxon>Alphaproteobacteria</taxon>
        <taxon>Hyphomicrobiales</taxon>
        <taxon>Nitrobacteraceae</taxon>
        <taxon>Bradyrhizobium</taxon>
    </lineage>
</organism>
<dbReference type="InterPro" id="IPR011335">
    <property type="entry name" value="Restrct_endonuc-II-like"/>
</dbReference>
<dbReference type="PANTHER" id="PTHR38590">
    <property type="entry name" value="BLL0828 PROTEIN"/>
    <property type="match status" value="1"/>
</dbReference>
<proteinExistence type="predicted"/>
<dbReference type="Pfam" id="PF04480">
    <property type="entry name" value="DUF559"/>
    <property type="match status" value="1"/>
</dbReference>
<gene>
    <name evidence="2" type="ORF">CI1B_83770</name>
</gene>
<dbReference type="AlphaFoldDB" id="A0A508U1H5"/>
<dbReference type="Proteomes" id="UP000328092">
    <property type="component" value="Unassembled WGS sequence"/>
</dbReference>
<dbReference type="OrthoDB" id="9798754at2"/>
<feature type="domain" description="DUF559" evidence="1">
    <location>
        <begin position="11"/>
        <end position="112"/>
    </location>
</feature>
<name>A0A508U1H5_9BRAD</name>
<evidence type="ECO:0000313" key="3">
    <source>
        <dbReference type="Proteomes" id="UP000328092"/>
    </source>
</evidence>
<protein>
    <recommendedName>
        <fullName evidence="1">DUF559 domain-containing protein</fullName>
    </recommendedName>
</protein>
<evidence type="ECO:0000259" key="1">
    <source>
        <dbReference type="Pfam" id="PF04480"/>
    </source>
</evidence>
<dbReference type="EMBL" id="CAADFC020000035">
    <property type="protein sequence ID" value="VIO80326.1"/>
    <property type="molecule type" value="Genomic_DNA"/>
</dbReference>
<dbReference type="InterPro" id="IPR047216">
    <property type="entry name" value="Endonuclease_DUF559_bact"/>
</dbReference>